<comment type="caution">
    <text evidence="1">The sequence shown here is derived from an EMBL/GenBank/DDBJ whole genome shotgun (WGS) entry which is preliminary data.</text>
</comment>
<dbReference type="InterPro" id="IPR007806">
    <property type="entry name" value="SpdB"/>
</dbReference>
<dbReference type="RefSeq" id="WP_037684465.1">
    <property type="nucleotide sequence ID" value="NZ_JBIRTR010000009.1"/>
</dbReference>
<dbReference type="STRING" id="1943.AQJ64_41120"/>
<gene>
    <name evidence="1" type="ORF">AQJ64_41120</name>
</gene>
<organism evidence="1 2">
    <name type="scientific">Streptomyces griseoruber</name>
    <dbReference type="NCBI Taxonomy" id="1943"/>
    <lineage>
        <taxon>Bacteria</taxon>
        <taxon>Bacillati</taxon>
        <taxon>Actinomycetota</taxon>
        <taxon>Actinomycetes</taxon>
        <taxon>Kitasatosporales</taxon>
        <taxon>Streptomycetaceae</taxon>
        <taxon>Streptomyces</taxon>
    </lineage>
</organism>
<dbReference type="AlphaFoldDB" id="A0A124I127"/>
<keyword evidence="2" id="KW-1185">Reference proteome</keyword>
<accession>A0A124I127</accession>
<reference evidence="1 2" key="1">
    <citation type="submission" date="2015-10" db="EMBL/GenBank/DDBJ databases">
        <title>Draft genome sequence of Streptomyces griseoruber DSM 40281, type strain for the species Streptomyces griseoruber.</title>
        <authorList>
            <person name="Ruckert C."/>
            <person name="Winkler A."/>
            <person name="Kalinowski J."/>
            <person name="Kampfer P."/>
            <person name="Glaeser S."/>
        </authorList>
    </citation>
    <scope>NUCLEOTIDE SEQUENCE [LARGE SCALE GENOMIC DNA]</scope>
    <source>
        <strain evidence="1 2">DSM 40281</strain>
    </source>
</reference>
<dbReference type="Proteomes" id="UP000052982">
    <property type="component" value="Unassembled WGS sequence"/>
</dbReference>
<sequence length="63" mass="7055">MPANRRFRNVTRIGPVQVGTAYDHRGREKHTAACTAPRCNFSADYDSRAAAELAARTHRCPVR</sequence>
<proteinExistence type="predicted"/>
<dbReference type="Pfam" id="PF05122">
    <property type="entry name" value="SpdB"/>
    <property type="match status" value="1"/>
</dbReference>
<evidence type="ECO:0000313" key="1">
    <source>
        <dbReference type="EMBL" id="KUN75824.1"/>
    </source>
</evidence>
<dbReference type="OrthoDB" id="4248401at2"/>
<dbReference type="EMBL" id="LMWW01000073">
    <property type="protein sequence ID" value="KUN75824.1"/>
    <property type="molecule type" value="Genomic_DNA"/>
</dbReference>
<evidence type="ECO:0000313" key="2">
    <source>
        <dbReference type="Proteomes" id="UP000052982"/>
    </source>
</evidence>
<name>A0A124I127_9ACTN</name>
<protein>
    <submittedName>
        <fullName evidence="1">Mobile element transfer</fullName>
    </submittedName>
</protein>